<comment type="caution">
    <text evidence="1">The sequence shown here is derived from an EMBL/GenBank/DDBJ whole genome shotgun (WGS) entry which is preliminary data.</text>
</comment>
<organism evidence="1 2">
    <name type="scientific">Corchorus capsularis</name>
    <name type="common">Jute</name>
    <dbReference type="NCBI Taxonomy" id="210143"/>
    <lineage>
        <taxon>Eukaryota</taxon>
        <taxon>Viridiplantae</taxon>
        <taxon>Streptophyta</taxon>
        <taxon>Embryophyta</taxon>
        <taxon>Tracheophyta</taxon>
        <taxon>Spermatophyta</taxon>
        <taxon>Magnoliopsida</taxon>
        <taxon>eudicotyledons</taxon>
        <taxon>Gunneridae</taxon>
        <taxon>Pentapetalae</taxon>
        <taxon>rosids</taxon>
        <taxon>malvids</taxon>
        <taxon>Malvales</taxon>
        <taxon>Malvaceae</taxon>
        <taxon>Grewioideae</taxon>
        <taxon>Apeibeae</taxon>
        <taxon>Corchorus</taxon>
    </lineage>
</organism>
<reference evidence="1 2" key="1">
    <citation type="submission" date="2013-09" db="EMBL/GenBank/DDBJ databases">
        <title>Corchorus capsularis genome sequencing.</title>
        <authorList>
            <person name="Alam M."/>
            <person name="Haque M.S."/>
            <person name="Islam M.S."/>
            <person name="Emdad E.M."/>
            <person name="Islam M.M."/>
            <person name="Ahmed B."/>
            <person name="Halim A."/>
            <person name="Hossen Q.M.M."/>
            <person name="Hossain M.Z."/>
            <person name="Ahmed R."/>
            <person name="Khan M.M."/>
            <person name="Islam R."/>
            <person name="Rashid M.M."/>
            <person name="Khan S.A."/>
            <person name="Rahman M.S."/>
            <person name="Alam M."/>
        </authorList>
    </citation>
    <scope>NUCLEOTIDE SEQUENCE [LARGE SCALE GENOMIC DNA]</scope>
    <source>
        <strain evidence="2">cv. CVL-1</strain>
        <tissue evidence="1">Whole seedling</tissue>
    </source>
</reference>
<proteinExistence type="predicted"/>
<evidence type="ECO:0000313" key="2">
    <source>
        <dbReference type="Proteomes" id="UP000188268"/>
    </source>
</evidence>
<dbReference type="EMBL" id="AWWV01016087">
    <property type="protein sequence ID" value="OMO50630.1"/>
    <property type="molecule type" value="Genomic_DNA"/>
</dbReference>
<keyword evidence="2" id="KW-1185">Reference proteome</keyword>
<name>A0A1R3FY16_COCAP</name>
<dbReference type="AlphaFoldDB" id="A0A1R3FY16"/>
<accession>A0A1R3FY16</accession>
<dbReference type="Proteomes" id="UP000188268">
    <property type="component" value="Unassembled WGS sequence"/>
</dbReference>
<protein>
    <submittedName>
        <fullName evidence="1">Uncharacterized protein</fullName>
    </submittedName>
</protein>
<gene>
    <name evidence="1" type="ORF">CCACVL1_30341</name>
</gene>
<dbReference type="Gramene" id="OMO50630">
    <property type="protein sequence ID" value="OMO50630"/>
    <property type="gene ID" value="CCACVL1_30341"/>
</dbReference>
<sequence>MEKEKIQDSSFPKSRAIADAEKKKELDLLKGQVTRPNSKIRSENERVLA</sequence>
<evidence type="ECO:0000313" key="1">
    <source>
        <dbReference type="EMBL" id="OMO50630.1"/>
    </source>
</evidence>